<accession>A0A3R7JBA2</accession>
<gene>
    <name evidence="1" type="ORF">CFD26_100911</name>
</gene>
<dbReference type="AlphaFoldDB" id="A0A3R7JBA2"/>
<dbReference type="SUPFAM" id="SSF56112">
    <property type="entry name" value="Protein kinase-like (PK-like)"/>
    <property type="match status" value="1"/>
</dbReference>
<dbReference type="PANTHER" id="PTHR21310:SF37">
    <property type="entry name" value="AMINOGLYCOSIDE PHOSPHOTRANSFERASE DOMAIN-CONTAINING PROTEIN"/>
    <property type="match status" value="1"/>
</dbReference>
<dbReference type="InterPro" id="IPR011009">
    <property type="entry name" value="Kinase-like_dom_sf"/>
</dbReference>
<reference evidence="1 2" key="1">
    <citation type="submission" date="2018-08" db="EMBL/GenBank/DDBJ databases">
        <title>Draft genome sequences of two Aspergillus turcosus clinical strains isolated from bronchoalveolar lavage fluid: one azole-susceptible and the other azole-resistant.</title>
        <authorList>
            <person name="Parent-Michaud M."/>
            <person name="Dufresne P.J."/>
            <person name="Fournier E."/>
            <person name="Martineau C."/>
            <person name="Moreira S."/>
            <person name="Perkins V."/>
            <person name="De Repentigny L."/>
            <person name="Dufresne S.F."/>
        </authorList>
    </citation>
    <scope>NUCLEOTIDE SEQUENCE [LARGE SCALE GENOMIC DNA]</scope>
    <source>
        <strain evidence="1">HMR AF 1038</strain>
    </source>
</reference>
<keyword evidence="2" id="KW-1185">Reference proteome</keyword>
<dbReference type="OrthoDB" id="5273647at2759"/>
<dbReference type="Proteomes" id="UP000215289">
    <property type="component" value="Unassembled WGS sequence"/>
</dbReference>
<evidence type="ECO:0000313" key="1">
    <source>
        <dbReference type="EMBL" id="RLL93411.1"/>
    </source>
</evidence>
<proteinExistence type="predicted"/>
<protein>
    <recommendedName>
        <fullName evidence="3">Aminoglycoside phosphotransferase domain-containing protein</fullName>
    </recommendedName>
</protein>
<sequence length="527" mass="60027">MSQPILAEKCMDFDDVAWERSGKRFDTWKKEKLLKRENLIAVGNLIDKWRGGVPDTLLTPGRGAFNAWVRLKFVDGGSAVMRIPCYGKSMFPEEKMPHILHYGMTKDSPDELGPFIIMEYIEHEYDLVDALNTPGIPDDERPILDPQISEERLIANEDDDLDDLWVVQHRPLTLNMNELVQVGNFPPHLLPAGPFTTSSSYYRALADMHLDHLVTQRNDAVDSPEDCRTKCIARFLFRKLAMEGRCKYNDRGPFKLFCDDFRPANVLTNAEFQVVGAIDWEYTYAAPLEFVYSAPFWLLLELPEYWSEGLDDWTNVYETRLETFLKVMEEREKVALDFLYSRKSAEKEYYPVPEGLSPTDVLQILHNHTLLANTFWPRSESEVVEEKRTSNSITEFVINSSAGSARVTMSTTTDGLFYEEEMPLGLKMAIYYKVVNIQDQNAQASAHPTLSNESHLHLVEERSVVAPRPLSMLVKVKEGPIEKTRHLIWLLNELGRNGKNMAEALAGLRASAEGLDGVDGQAKPKAD</sequence>
<comment type="caution">
    <text evidence="1">The sequence shown here is derived from an EMBL/GenBank/DDBJ whole genome shotgun (WGS) entry which is preliminary data.</text>
</comment>
<dbReference type="PANTHER" id="PTHR21310">
    <property type="entry name" value="AMINOGLYCOSIDE PHOSPHOTRANSFERASE-RELATED-RELATED"/>
    <property type="match status" value="1"/>
</dbReference>
<dbReference type="InterPro" id="IPR051678">
    <property type="entry name" value="AGP_Transferase"/>
</dbReference>
<dbReference type="STRING" id="1245748.A0A3R7JBA2"/>
<evidence type="ECO:0008006" key="3">
    <source>
        <dbReference type="Google" id="ProtNLM"/>
    </source>
</evidence>
<dbReference type="EMBL" id="NIDN02000317">
    <property type="protein sequence ID" value="RLL93411.1"/>
    <property type="molecule type" value="Genomic_DNA"/>
</dbReference>
<evidence type="ECO:0000313" key="2">
    <source>
        <dbReference type="Proteomes" id="UP000215289"/>
    </source>
</evidence>
<organism evidence="1 2">
    <name type="scientific">Aspergillus turcosus</name>
    <dbReference type="NCBI Taxonomy" id="1245748"/>
    <lineage>
        <taxon>Eukaryota</taxon>
        <taxon>Fungi</taxon>
        <taxon>Dikarya</taxon>
        <taxon>Ascomycota</taxon>
        <taxon>Pezizomycotina</taxon>
        <taxon>Eurotiomycetes</taxon>
        <taxon>Eurotiomycetidae</taxon>
        <taxon>Eurotiales</taxon>
        <taxon>Aspergillaceae</taxon>
        <taxon>Aspergillus</taxon>
        <taxon>Aspergillus subgen. Fumigati</taxon>
    </lineage>
</organism>
<name>A0A3R7JBA2_9EURO</name>